<dbReference type="Pfam" id="PF00440">
    <property type="entry name" value="TetR_N"/>
    <property type="match status" value="1"/>
</dbReference>
<evidence type="ECO:0000256" key="1">
    <source>
        <dbReference type="ARBA" id="ARBA00023015"/>
    </source>
</evidence>
<dbReference type="GO" id="GO:0003700">
    <property type="term" value="F:DNA-binding transcription factor activity"/>
    <property type="evidence" value="ECO:0007669"/>
    <property type="project" value="TreeGrafter"/>
</dbReference>
<dbReference type="Pfam" id="PF17754">
    <property type="entry name" value="TetR_C_14"/>
    <property type="match status" value="1"/>
</dbReference>
<evidence type="ECO:0000256" key="2">
    <source>
        <dbReference type="ARBA" id="ARBA00023125"/>
    </source>
</evidence>
<evidence type="ECO:0000259" key="5">
    <source>
        <dbReference type="PROSITE" id="PS50977"/>
    </source>
</evidence>
<keyword evidence="2 4" id="KW-0238">DNA-binding</keyword>
<dbReference type="PANTHER" id="PTHR30055:SF238">
    <property type="entry name" value="MYCOFACTOCIN BIOSYNTHESIS TRANSCRIPTIONAL REGULATOR MFTR-RELATED"/>
    <property type="match status" value="1"/>
</dbReference>
<dbReference type="InterPro" id="IPR050109">
    <property type="entry name" value="HTH-type_TetR-like_transc_reg"/>
</dbReference>
<evidence type="ECO:0000256" key="3">
    <source>
        <dbReference type="ARBA" id="ARBA00023163"/>
    </source>
</evidence>
<gene>
    <name evidence="6" type="ORF">WQQ_43280</name>
</gene>
<evidence type="ECO:0000313" key="7">
    <source>
        <dbReference type="Proteomes" id="UP000003704"/>
    </source>
</evidence>
<evidence type="ECO:0000256" key="4">
    <source>
        <dbReference type="PROSITE-ProRule" id="PRU00335"/>
    </source>
</evidence>
<dbReference type="Proteomes" id="UP000003704">
    <property type="component" value="Unassembled WGS sequence"/>
</dbReference>
<feature type="domain" description="HTH tetR-type" evidence="5">
    <location>
        <begin position="31"/>
        <end position="91"/>
    </location>
</feature>
<dbReference type="PROSITE" id="PS01081">
    <property type="entry name" value="HTH_TETR_1"/>
    <property type="match status" value="1"/>
</dbReference>
<protein>
    <recommendedName>
        <fullName evidence="5">HTH tetR-type domain-containing protein</fullName>
    </recommendedName>
</protein>
<dbReference type="RefSeq" id="WP_007187263.1">
    <property type="nucleotide sequence ID" value="NZ_CALRNS020000038.1"/>
</dbReference>
<dbReference type="InterPro" id="IPR001647">
    <property type="entry name" value="HTH_TetR"/>
</dbReference>
<dbReference type="InterPro" id="IPR041347">
    <property type="entry name" value="MftR_C"/>
</dbReference>
<reference evidence="6 7" key="1">
    <citation type="journal article" date="2012" name="J. Bacteriol.">
        <title>Genome Sequence of n-Alkane-Degrading Hydrocarboniphaga effusa Strain AP103T (ATCC BAA-332T).</title>
        <authorList>
            <person name="Chang H.K."/>
            <person name="Zylstra G.J."/>
            <person name="Chae J.C."/>
        </authorList>
    </citation>
    <scope>NUCLEOTIDE SEQUENCE [LARGE SCALE GENOMIC DNA]</scope>
    <source>
        <strain evidence="6 7">AP103</strain>
    </source>
</reference>
<keyword evidence="1" id="KW-0805">Transcription regulation</keyword>
<dbReference type="PANTHER" id="PTHR30055">
    <property type="entry name" value="HTH-TYPE TRANSCRIPTIONAL REGULATOR RUTR"/>
    <property type="match status" value="1"/>
</dbReference>
<dbReference type="PROSITE" id="PS50977">
    <property type="entry name" value="HTH_TETR_2"/>
    <property type="match status" value="1"/>
</dbReference>
<name>I8T2J2_9GAMM</name>
<keyword evidence="7" id="KW-1185">Reference proteome</keyword>
<dbReference type="AlphaFoldDB" id="I8T2J2"/>
<dbReference type="STRING" id="1172194.WQQ_43280"/>
<organism evidence="6 7">
    <name type="scientific">Hydrocarboniphaga effusa AP103</name>
    <dbReference type="NCBI Taxonomy" id="1172194"/>
    <lineage>
        <taxon>Bacteria</taxon>
        <taxon>Pseudomonadati</taxon>
        <taxon>Pseudomonadota</taxon>
        <taxon>Gammaproteobacteria</taxon>
        <taxon>Nevskiales</taxon>
        <taxon>Nevskiaceae</taxon>
        <taxon>Hydrocarboniphaga</taxon>
    </lineage>
</organism>
<proteinExistence type="predicted"/>
<sequence length="220" mass="24675">MTPSATIVRRMIDVAAPDPTSKSGLRERKQERVRQDIMDAGLRLFVKQGFDATTVDQVAEAAEISRRTLFRYFETKGDILMAAMRGMSDFLEASLRARPAKEAPLLSLLEIFIALSQQLVSSGIDSYSLAYMIDRDPSLRQYSLQKHAEWEDRIASVLFERLPAGRRSEVGAALLARIGVGSFRTALDQWLANEGRGQLKTHLVETFALLDKTIKPQTLF</sequence>
<dbReference type="InterPro" id="IPR023772">
    <property type="entry name" value="DNA-bd_HTH_TetR-type_CS"/>
</dbReference>
<accession>I8T2J2</accession>
<dbReference type="Gene3D" id="1.10.10.60">
    <property type="entry name" value="Homeodomain-like"/>
    <property type="match status" value="1"/>
</dbReference>
<comment type="caution">
    <text evidence="6">The sequence shown here is derived from an EMBL/GenBank/DDBJ whole genome shotgun (WGS) entry which is preliminary data.</text>
</comment>
<dbReference type="GO" id="GO:0000976">
    <property type="term" value="F:transcription cis-regulatory region binding"/>
    <property type="evidence" value="ECO:0007669"/>
    <property type="project" value="TreeGrafter"/>
</dbReference>
<dbReference type="Gene3D" id="1.10.357.10">
    <property type="entry name" value="Tetracycline Repressor, domain 2"/>
    <property type="match status" value="1"/>
</dbReference>
<dbReference type="InterPro" id="IPR009057">
    <property type="entry name" value="Homeodomain-like_sf"/>
</dbReference>
<dbReference type="SUPFAM" id="SSF46689">
    <property type="entry name" value="Homeodomain-like"/>
    <property type="match status" value="1"/>
</dbReference>
<evidence type="ECO:0000313" key="6">
    <source>
        <dbReference type="EMBL" id="EIT67893.1"/>
    </source>
</evidence>
<dbReference type="PRINTS" id="PR00455">
    <property type="entry name" value="HTHTETR"/>
</dbReference>
<feature type="DNA-binding region" description="H-T-H motif" evidence="4">
    <location>
        <begin position="54"/>
        <end position="73"/>
    </location>
</feature>
<keyword evidence="3" id="KW-0804">Transcription</keyword>
<dbReference type="EMBL" id="AKGD01000004">
    <property type="protein sequence ID" value="EIT67893.1"/>
    <property type="molecule type" value="Genomic_DNA"/>
</dbReference>